<feature type="transmembrane region" description="Helical" evidence="1">
    <location>
        <begin position="989"/>
        <end position="1015"/>
    </location>
</feature>
<organism evidence="2 3">
    <name type="scientific">Pseudoalteromonas peptidolytica F12-50-A1</name>
    <dbReference type="NCBI Taxonomy" id="1315280"/>
    <lineage>
        <taxon>Bacteria</taxon>
        <taxon>Pseudomonadati</taxon>
        <taxon>Pseudomonadota</taxon>
        <taxon>Gammaproteobacteria</taxon>
        <taxon>Alteromonadales</taxon>
        <taxon>Pseudoalteromonadaceae</taxon>
        <taxon>Pseudoalteromonas</taxon>
    </lineage>
</organism>
<evidence type="ECO:0000256" key="1">
    <source>
        <dbReference type="SAM" id="Phobius"/>
    </source>
</evidence>
<dbReference type="GO" id="GO:0005886">
    <property type="term" value="C:plasma membrane"/>
    <property type="evidence" value="ECO:0007669"/>
    <property type="project" value="TreeGrafter"/>
</dbReference>
<dbReference type="PANTHER" id="PTHR32063:SF33">
    <property type="entry name" value="RND SUPERFAMILY EFFLUX PUMP PERMEASE COMPONENT"/>
    <property type="match status" value="1"/>
</dbReference>
<dbReference type="Gene3D" id="3.30.70.1440">
    <property type="entry name" value="Multidrug efflux transporter AcrB pore domain"/>
    <property type="match status" value="1"/>
</dbReference>
<dbReference type="SUPFAM" id="SSF82866">
    <property type="entry name" value="Multidrug efflux transporter AcrB transmembrane domain"/>
    <property type="match status" value="2"/>
</dbReference>
<dbReference type="Proteomes" id="UP000660708">
    <property type="component" value="Unassembled WGS sequence"/>
</dbReference>
<dbReference type="SUPFAM" id="SSF82693">
    <property type="entry name" value="Multidrug efflux transporter AcrB pore domain, PN1, PN2, PC1 and PC2 subdomains"/>
    <property type="match status" value="2"/>
</dbReference>
<accession>A0A8I0N0G9</accession>
<evidence type="ECO:0000313" key="3">
    <source>
        <dbReference type="Proteomes" id="UP000660708"/>
    </source>
</evidence>
<dbReference type="Pfam" id="PF00873">
    <property type="entry name" value="ACR_tran"/>
    <property type="match status" value="1"/>
</dbReference>
<feature type="transmembrane region" description="Helical" evidence="1">
    <location>
        <begin position="334"/>
        <end position="353"/>
    </location>
</feature>
<keyword evidence="1" id="KW-0812">Transmembrane</keyword>
<dbReference type="InterPro" id="IPR001036">
    <property type="entry name" value="Acrflvin-R"/>
</dbReference>
<feature type="transmembrane region" description="Helical" evidence="1">
    <location>
        <begin position="456"/>
        <end position="475"/>
    </location>
</feature>
<dbReference type="Gene3D" id="3.30.70.1430">
    <property type="entry name" value="Multidrug efflux transporter AcrB pore domain"/>
    <property type="match status" value="2"/>
</dbReference>
<dbReference type="EMBL" id="AQHF01000034">
    <property type="protein sequence ID" value="MBE0348863.1"/>
    <property type="molecule type" value="Genomic_DNA"/>
</dbReference>
<feature type="transmembrane region" description="Helical" evidence="1">
    <location>
        <begin position="526"/>
        <end position="548"/>
    </location>
</feature>
<name>A0A8I0N0G9_9GAMM</name>
<proteinExistence type="predicted"/>
<feature type="transmembrane region" description="Helical" evidence="1">
    <location>
        <begin position="958"/>
        <end position="977"/>
    </location>
</feature>
<dbReference type="AlphaFoldDB" id="A0A8I0N0G9"/>
<keyword evidence="3" id="KW-1185">Reference proteome</keyword>
<comment type="caution">
    <text evidence="2">The sequence shown here is derived from an EMBL/GenBank/DDBJ whole genome shotgun (WGS) entry which is preliminary data.</text>
</comment>
<dbReference type="RefSeq" id="WP_147389164.1">
    <property type="nucleotide sequence ID" value="NZ_AQHF01000034.1"/>
</dbReference>
<dbReference type="SUPFAM" id="SSF82714">
    <property type="entry name" value="Multidrug efflux transporter AcrB TolC docking domain, DN and DC subdomains"/>
    <property type="match status" value="2"/>
</dbReference>
<gene>
    <name evidence="2" type="ORF">PPEP_b0716</name>
</gene>
<keyword evidence="1" id="KW-0472">Membrane</keyword>
<reference evidence="2 3" key="1">
    <citation type="submission" date="2015-06" db="EMBL/GenBank/DDBJ databases">
        <title>Genome sequence of Pseudoalteromonas peptidolytica.</title>
        <authorList>
            <person name="Xie B.-B."/>
            <person name="Rong J.-C."/>
            <person name="Qin Q.-L."/>
            <person name="Zhang Y.-Z."/>
        </authorList>
    </citation>
    <scope>NUCLEOTIDE SEQUENCE [LARGE SCALE GENOMIC DNA]</scope>
    <source>
        <strain evidence="2 3">F12-50-A1</strain>
    </source>
</reference>
<evidence type="ECO:0008006" key="4">
    <source>
        <dbReference type="Google" id="ProtNLM"/>
    </source>
</evidence>
<sequence>MGSQGKLISYFVHHPVAANLLMLFIVCMGLLSYQGIQRQTFPVSENNKIVVTATLLGAPANEIEENILVKIEQALQSQVGIKRLTSFASASRAKIEIELENDQDLAYRLDEIKMKLDAIATFPTAMEPLQIVESAQRQRALSVVLSGADDPLELKKLGNEFKQELLQLEGISHVEVSALPDYEVAIELTPLKLQKYALSLSEVVQAIQMNADNLSAGQIKTARGNIYLRLAQRGYQGNDLKNIPIITGPLGEIVRLGDIAIIKDGFQETLDAGRFNGQQAVYIMVLGEKAQSLTDVVAQVKAYIDFKRQALPEHLQVYEFVDVTVYLDGRLSMMLNNLAQGALLVFIVLAVFLRTKLAVWVMLGLPVAMLGAFWLMPIFGITMNLVSLFAFIMVLGIVVDDAIVIGESICEQTELNGHSPAQVVQGAKKVAMPATFGVLTTVAIFMPFMFSSGPNSGQFIAIAGVCILCLLFSLIESKLILPAHLASVQLAPKPKTHWRQRFNDRFYSLLHHYYAPLLRRCIHYRYAVIVGFVCLLVFSICLLASGLLRFTAVPKVPHDYPSINIQMDHAVSEAQTLAAVEQIEALIVQVEQDIQAETGKPMMDAMYTRIDHLKEAEVVVPLVAEALRPFDTFELAKRWRAQLPDIPGVKKLTIESDVIDIAEKSDIEYRLYAPDASTLYAASRDFVDRLNGTAGVYGVYSSLDSAQLEYQIQLKPLAYQLQLSAKEVTRQVAAHFYGIEVQRVMREGQEVVFKVRGTKAQRHQLSALAYTLITLDNGEQVFFGDIANTVAVPGLSDITREQGYQVATISADVDEQHNTISKVVEQIESQLLPALSQAHSGLTTQPGIALEDQRQEQSEVLTFGLIGLLVVYCLLALPLKSYLQPIIVMSVIPFAAVGALWGHYFLGYSLSMMSVFGIVAAAGVVINDSLVMTDVVNTQRSVGQSTKSAVLQAGIGRFRAILLTSLTTFLGLVPIMFESSLQAQFVIPTAISLSFSVLFATVVTLIMVPCLYMMLEDIKQVFLYGFKKSVDGAA</sequence>
<dbReference type="PANTHER" id="PTHR32063">
    <property type="match status" value="1"/>
</dbReference>
<feature type="transmembrane region" description="Helical" evidence="1">
    <location>
        <begin position="912"/>
        <end position="937"/>
    </location>
</feature>
<dbReference type="PRINTS" id="PR00702">
    <property type="entry name" value="ACRIFLAVINRP"/>
</dbReference>
<dbReference type="GO" id="GO:0042910">
    <property type="term" value="F:xenobiotic transmembrane transporter activity"/>
    <property type="evidence" value="ECO:0007669"/>
    <property type="project" value="TreeGrafter"/>
</dbReference>
<dbReference type="InterPro" id="IPR027463">
    <property type="entry name" value="AcrB_DN_DC_subdom"/>
</dbReference>
<keyword evidence="1" id="KW-1133">Transmembrane helix</keyword>
<evidence type="ECO:0000313" key="2">
    <source>
        <dbReference type="EMBL" id="MBE0348863.1"/>
    </source>
</evidence>
<feature type="transmembrane region" description="Helical" evidence="1">
    <location>
        <begin position="430"/>
        <end position="450"/>
    </location>
</feature>
<feature type="transmembrane region" description="Helical" evidence="1">
    <location>
        <begin position="12"/>
        <end position="33"/>
    </location>
</feature>
<feature type="transmembrane region" description="Helical" evidence="1">
    <location>
        <begin position="860"/>
        <end position="879"/>
    </location>
</feature>
<dbReference type="Gene3D" id="3.30.2090.10">
    <property type="entry name" value="Multidrug efflux transporter AcrB TolC docking domain, DN and DC subdomains"/>
    <property type="match status" value="2"/>
</dbReference>
<dbReference type="Gene3D" id="1.20.1640.10">
    <property type="entry name" value="Multidrug efflux transporter AcrB transmembrane domain"/>
    <property type="match status" value="2"/>
</dbReference>
<dbReference type="Gene3D" id="3.30.70.1320">
    <property type="entry name" value="Multidrug efflux transporter AcrB pore domain like"/>
    <property type="match status" value="1"/>
</dbReference>
<protein>
    <recommendedName>
        <fullName evidence="4">Acriflavin resistance protein</fullName>
    </recommendedName>
</protein>
<feature type="transmembrane region" description="Helical" evidence="1">
    <location>
        <begin position="886"/>
        <end position="906"/>
    </location>
</feature>